<dbReference type="EMBL" id="AHHD01000286">
    <property type="protein sequence ID" value="EKG16067.1"/>
    <property type="molecule type" value="Genomic_DNA"/>
</dbReference>
<dbReference type="STRING" id="1126212.K2RTQ6"/>
<feature type="compositionally biased region" description="Low complexity" evidence="5">
    <location>
        <begin position="279"/>
        <end position="297"/>
    </location>
</feature>
<dbReference type="VEuPathDB" id="FungiDB:MPH_06761"/>
<evidence type="ECO:0000313" key="8">
    <source>
        <dbReference type="Proteomes" id="UP000007129"/>
    </source>
</evidence>
<feature type="region of interest" description="Disordered" evidence="5">
    <location>
        <begin position="429"/>
        <end position="449"/>
    </location>
</feature>
<feature type="compositionally biased region" description="Basic and acidic residues" evidence="5">
    <location>
        <begin position="253"/>
        <end position="265"/>
    </location>
</feature>
<feature type="compositionally biased region" description="Pro residues" evidence="5">
    <location>
        <begin position="267"/>
        <end position="276"/>
    </location>
</feature>
<accession>K2RTQ6</accession>
<feature type="region of interest" description="Disordered" evidence="5">
    <location>
        <begin position="183"/>
        <end position="204"/>
    </location>
</feature>
<protein>
    <submittedName>
        <fullName evidence="7">Peptidyl-prolyl cis-trans isomerase cyclophilin-type</fullName>
    </submittedName>
</protein>
<dbReference type="CDD" id="cd01925">
    <property type="entry name" value="cyclophilin_CeCYP16-like"/>
    <property type="match status" value="1"/>
</dbReference>
<keyword evidence="3" id="KW-0539">Nucleus</keyword>
<dbReference type="HOGENOM" id="CLU_012062_14_5_1"/>
<dbReference type="Gene3D" id="2.40.100.10">
    <property type="entry name" value="Cyclophilin-like"/>
    <property type="match status" value="1"/>
</dbReference>
<feature type="region of interest" description="Disordered" evidence="5">
    <location>
        <begin position="479"/>
        <end position="548"/>
    </location>
</feature>
<dbReference type="AlphaFoldDB" id="K2RTQ6"/>
<gene>
    <name evidence="7" type="ORF">MPH_06761</name>
</gene>
<proteinExistence type="inferred from homology"/>
<dbReference type="GO" id="GO:0006457">
    <property type="term" value="P:protein folding"/>
    <property type="evidence" value="ECO:0007669"/>
    <property type="project" value="InterPro"/>
</dbReference>
<feature type="region of interest" description="Disordered" evidence="5">
    <location>
        <begin position="237"/>
        <end position="411"/>
    </location>
</feature>
<dbReference type="Pfam" id="PF00160">
    <property type="entry name" value="Pro_isomerase"/>
    <property type="match status" value="1"/>
</dbReference>
<dbReference type="OrthoDB" id="442970at2759"/>
<dbReference type="PRINTS" id="PR00153">
    <property type="entry name" value="CSAPPISMRASE"/>
</dbReference>
<evidence type="ECO:0000256" key="1">
    <source>
        <dbReference type="ARBA" id="ARBA00000971"/>
    </source>
</evidence>
<feature type="compositionally biased region" description="Basic residues" evidence="5">
    <location>
        <begin position="194"/>
        <end position="204"/>
    </location>
</feature>
<comment type="catalytic activity">
    <reaction evidence="1">
        <text>[protein]-peptidylproline (omega=180) = [protein]-peptidylproline (omega=0)</text>
        <dbReference type="Rhea" id="RHEA:16237"/>
        <dbReference type="Rhea" id="RHEA-COMP:10747"/>
        <dbReference type="Rhea" id="RHEA-COMP:10748"/>
        <dbReference type="ChEBI" id="CHEBI:83833"/>
        <dbReference type="ChEBI" id="CHEBI:83834"/>
        <dbReference type="EC" id="5.2.1.8"/>
    </reaction>
</comment>
<dbReference type="Proteomes" id="UP000007129">
    <property type="component" value="Unassembled WGS sequence"/>
</dbReference>
<dbReference type="GO" id="GO:0071013">
    <property type="term" value="C:catalytic step 2 spliceosome"/>
    <property type="evidence" value="ECO:0007669"/>
    <property type="project" value="TreeGrafter"/>
</dbReference>
<evidence type="ECO:0000259" key="6">
    <source>
        <dbReference type="PROSITE" id="PS50072"/>
    </source>
</evidence>
<evidence type="ECO:0000256" key="3">
    <source>
        <dbReference type="ARBA" id="ARBA00023242"/>
    </source>
</evidence>
<dbReference type="SUPFAM" id="SSF50891">
    <property type="entry name" value="Cyclophilin-like"/>
    <property type="match status" value="1"/>
</dbReference>
<organism evidence="7 8">
    <name type="scientific">Macrophomina phaseolina (strain MS6)</name>
    <name type="common">Charcoal rot fungus</name>
    <dbReference type="NCBI Taxonomy" id="1126212"/>
    <lineage>
        <taxon>Eukaryota</taxon>
        <taxon>Fungi</taxon>
        <taxon>Dikarya</taxon>
        <taxon>Ascomycota</taxon>
        <taxon>Pezizomycotina</taxon>
        <taxon>Dothideomycetes</taxon>
        <taxon>Dothideomycetes incertae sedis</taxon>
        <taxon>Botryosphaeriales</taxon>
        <taxon>Botryosphaeriaceae</taxon>
        <taxon>Macrophomina</taxon>
    </lineage>
</organism>
<feature type="domain" description="PPIase cyclophilin-type" evidence="6">
    <location>
        <begin position="18"/>
        <end position="171"/>
    </location>
</feature>
<dbReference type="PROSITE" id="PS00170">
    <property type="entry name" value="CSA_PPIASE_1"/>
    <property type="match status" value="1"/>
</dbReference>
<feature type="compositionally biased region" description="Basic and acidic residues" evidence="5">
    <location>
        <begin position="393"/>
        <end position="407"/>
    </location>
</feature>
<dbReference type="InterPro" id="IPR002130">
    <property type="entry name" value="Cyclophilin-type_PPIase_dom"/>
</dbReference>
<dbReference type="PROSITE" id="PS50072">
    <property type="entry name" value="CSA_PPIASE_2"/>
    <property type="match status" value="1"/>
</dbReference>
<dbReference type="PANTHER" id="PTHR45625">
    <property type="entry name" value="PEPTIDYL-PROLYL CIS-TRANS ISOMERASE-RELATED"/>
    <property type="match status" value="1"/>
</dbReference>
<comment type="caution">
    <text evidence="7">The sequence shown here is derived from an EMBL/GenBank/DDBJ whole genome shotgun (WGS) entry which is preliminary data.</text>
</comment>
<sequence length="548" mass="60683">MSSVYNLEPQPTAKVILHTTAGDLALELFAKQTPLASRNFLQLCLDGYYDNTIFHRLVPGFIVQGGDPTGTGSGGESSFDGEPFADEFHSRLKFNRRGLLGMANTGKKDDNGSQFFLTLASTPDLTGRNTMFGRIEGDTIYNLMKMGEADLTEEEGSERPLYPTKIINTEIIVNPFDDMVKRVQTAQPQTREKKGPKKAKRKAAKQLLSFGGDEGDEGDAAPVVKKPKFNTKLVSAGQEGGAELNNTPIPRAVEPKAAKPREKPIPQRSPSPPPKPKSAEAAAPPRRSTRSPSVSSESEPEQVNKVSSLLERTNAQIAELKASMKRNTGGPSKEAPKKKSALEAMIPETSIRGRKRRGGGAADSRADQQAMELFNAFKSKLESAPKEGISSTKTERPEKSKEKKSADEEVEDTEAILCDLHFIPNCQSCRDWEAPDSTTANDDDNDAGWMNHALSFEKDRLGKDLEWKRKNEEELVVIDPREKEKEIVGDKKSKRHRDGDAGRDRRGGIRDDKRNDRDRGGRPERGGWRDDRDRENKRETLVRSMGAR</sequence>
<comment type="subcellular location">
    <subcellularLocation>
        <location evidence="2">Nucleus</location>
    </subcellularLocation>
</comment>
<feature type="compositionally biased region" description="Basic and acidic residues" evidence="5">
    <location>
        <begin position="479"/>
        <end position="541"/>
    </location>
</feature>
<name>K2RTQ6_MACPH</name>
<evidence type="ECO:0000256" key="4">
    <source>
        <dbReference type="ARBA" id="ARBA00038509"/>
    </source>
</evidence>
<evidence type="ECO:0000313" key="7">
    <source>
        <dbReference type="EMBL" id="EKG16067.1"/>
    </source>
</evidence>
<evidence type="ECO:0000256" key="5">
    <source>
        <dbReference type="SAM" id="MobiDB-lite"/>
    </source>
</evidence>
<feature type="compositionally biased region" description="Polar residues" evidence="5">
    <location>
        <begin position="304"/>
        <end position="316"/>
    </location>
</feature>
<dbReference type="PANTHER" id="PTHR45625:SF6">
    <property type="entry name" value="SPLICEOSOME-ASSOCIATED PROTEIN CWC27 HOMOLOG"/>
    <property type="match status" value="1"/>
</dbReference>
<dbReference type="InterPro" id="IPR044666">
    <property type="entry name" value="Cyclophilin_A-like"/>
</dbReference>
<dbReference type="InterPro" id="IPR020892">
    <property type="entry name" value="Cyclophilin-type_PPIase_CS"/>
</dbReference>
<evidence type="ECO:0000256" key="2">
    <source>
        <dbReference type="ARBA" id="ARBA00004123"/>
    </source>
</evidence>
<dbReference type="eggNOG" id="KOG0885">
    <property type="taxonomic scope" value="Eukaryota"/>
</dbReference>
<comment type="similarity">
    <text evidence="4">Belongs to the cyclophilin-type PPIase family. CWC27 subfamily.</text>
</comment>
<dbReference type="InterPro" id="IPR029000">
    <property type="entry name" value="Cyclophilin-like_dom_sf"/>
</dbReference>
<dbReference type="GO" id="GO:0003755">
    <property type="term" value="F:peptidyl-prolyl cis-trans isomerase activity"/>
    <property type="evidence" value="ECO:0007669"/>
    <property type="project" value="UniProtKB-EC"/>
</dbReference>
<reference evidence="7 8" key="1">
    <citation type="journal article" date="2012" name="BMC Genomics">
        <title>Tools to kill: Genome of one of the most destructive plant pathogenic fungi Macrophomina phaseolina.</title>
        <authorList>
            <person name="Islam M.S."/>
            <person name="Haque M.S."/>
            <person name="Islam M.M."/>
            <person name="Emdad E.M."/>
            <person name="Halim A."/>
            <person name="Hossen Q.M.M."/>
            <person name="Hossain M.Z."/>
            <person name="Ahmed B."/>
            <person name="Rahim S."/>
            <person name="Rahman M.S."/>
            <person name="Alam M.M."/>
            <person name="Hou S."/>
            <person name="Wan X."/>
            <person name="Saito J.A."/>
            <person name="Alam M."/>
        </authorList>
    </citation>
    <scope>NUCLEOTIDE SEQUENCE [LARGE SCALE GENOMIC DNA]</scope>
    <source>
        <strain evidence="7 8">MS6</strain>
    </source>
</reference>
<dbReference type="InParanoid" id="K2RTQ6"/>
<keyword evidence="7" id="KW-0413">Isomerase</keyword>